<gene>
    <name evidence="3" type="primary">LOC4812912</name>
</gene>
<name>A0A6I8UDC8_DROPS</name>
<evidence type="ECO:0000313" key="3">
    <source>
        <dbReference type="RefSeq" id="XP_001353655.3"/>
    </source>
</evidence>
<sequence>MWPPGSRQGKRYGLGVVLPLAVGLLLCSAQTQSSVTSLRSTASAAAAVAAGDTLGDAAALRATAAQILEDARPSSVVQDWSLVCKELCGAGLGVTTPGEAHSTILRPEIDAAKCGQLCGLPRDNVGDRLCSSFCQQRHRSLSGCSPCQVQEVEEQKEWKEASAVQGNATHGPSSGESLAAVAGIAAASDGTTTATPDWNELCKALCKTGDGGSLCNCDLSPFFT</sequence>
<dbReference type="AlphaFoldDB" id="A0A6I8UDC8"/>
<accession>A0A6I8UDC8</accession>
<dbReference type="RefSeq" id="XP_001353655.3">
    <property type="nucleotide sequence ID" value="XM_001353619.4"/>
</dbReference>
<protein>
    <submittedName>
        <fullName evidence="3">Uncharacterized protein</fullName>
    </submittedName>
</protein>
<feature type="signal peptide" evidence="1">
    <location>
        <begin position="1"/>
        <end position="29"/>
    </location>
</feature>
<dbReference type="FunCoup" id="A0A6I8UDC8">
    <property type="interactions" value="1"/>
</dbReference>
<dbReference type="InParanoid" id="A0A6I8UDC8"/>
<reference evidence="3" key="1">
    <citation type="submission" date="2025-08" db="UniProtKB">
        <authorList>
            <consortium name="RefSeq"/>
        </authorList>
    </citation>
    <scope>IDENTIFICATION</scope>
    <source>
        <strain evidence="3">MV-25-SWS-2005</strain>
        <tissue evidence="3">Whole body</tissue>
    </source>
</reference>
<evidence type="ECO:0000256" key="1">
    <source>
        <dbReference type="SAM" id="SignalP"/>
    </source>
</evidence>
<dbReference type="KEGG" id="dpo:4812912"/>
<dbReference type="Proteomes" id="UP000001819">
    <property type="component" value="Chromosome X"/>
</dbReference>
<keyword evidence="2" id="KW-1185">Reference proteome</keyword>
<keyword evidence="1" id="KW-0732">Signal</keyword>
<evidence type="ECO:0000313" key="2">
    <source>
        <dbReference type="Proteomes" id="UP000001819"/>
    </source>
</evidence>
<proteinExistence type="predicted"/>
<feature type="chain" id="PRO_5026234657" evidence="1">
    <location>
        <begin position="30"/>
        <end position="224"/>
    </location>
</feature>
<organism evidence="2 3">
    <name type="scientific">Drosophila pseudoobscura pseudoobscura</name>
    <name type="common">Fruit fly</name>
    <dbReference type="NCBI Taxonomy" id="46245"/>
    <lineage>
        <taxon>Eukaryota</taxon>
        <taxon>Metazoa</taxon>
        <taxon>Ecdysozoa</taxon>
        <taxon>Arthropoda</taxon>
        <taxon>Hexapoda</taxon>
        <taxon>Insecta</taxon>
        <taxon>Pterygota</taxon>
        <taxon>Neoptera</taxon>
        <taxon>Endopterygota</taxon>
        <taxon>Diptera</taxon>
        <taxon>Brachycera</taxon>
        <taxon>Muscomorpha</taxon>
        <taxon>Ephydroidea</taxon>
        <taxon>Drosophilidae</taxon>
        <taxon>Drosophila</taxon>
        <taxon>Sophophora</taxon>
    </lineage>
</organism>